<name>A0A0D8IYC4_9FIRM</name>
<dbReference type="EMBL" id="JXXK01000017">
    <property type="protein sequence ID" value="KJF39499.1"/>
    <property type="molecule type" value="Genomic_DNA"/>
</dbReference>
<dbReference type="AlphaFoldDB" id="A0A0D8IYC4"/>
<dbReference type="Proteomes" id="UP000032483">
    <property type="component" value="Unassembled WGS sequence"/>
</dbReference>
<sequence>MHPVGERAVRVLKIRITRQQDELQHPARLRELFHKVQPGKAGHFDIGQNDIRLCPAGFFISLPAVFTACRQLDADAFPIDEIAYRLP</sequence>
<proteinExistence type="predicted"/>
<organism evidence="1 2">
    <name type="scientific">Ruthenibacterium lactatiformans</name>
    <dbReference type="NCBI Taxonomy" id="1550024"/>
    <lineage>
        <taxon>Bacteria</taxon>
        <taxon>Bacillati</taxon>
        <taxon>Bacillota</taxon>
        <taxon>Clostridia</taxon>
        <taxon>Eubacteriales</taxon>
        <taxon>Oscillospiraceae</taxon>
        <taxon>Ruthenibacterium</taxon>
    </lineage>
</organism>
<evidence type="ECO:0000313" key="2">
    <source>
        <dbReference type="Proteomes" id="UP000032483"/>
    </source>
</evidence>
<comment type="caution">
    <text evidence="1">The sequence shown here is derived from an EMBL/GenBank/DDBJ whole genome shotgun (WGS) entry which is preliminary data.</text>
</comment>
<gene>
    <name evidence="1" type="ORF">TQ39_12210</name>
</gene>
<accession>A0A0D8IYC4</accession>
<keyword evidence="2" id="KW-1185">Reference proteome</keyword>
<reference evidence="1" key="1">
    <citation type="submission" date="2015-02" db="EMBL/GenBank/DDBJ databases">
        <title>A novel member of the family Ruminococcaceae isolated from human feces.</title>
        <authorList>
            <person name="Shkoporov A.N."/>
            <person name="Chaplin A.V."/>
            <person name="Motuzova O.V."/>
            <person name="Kafarskaia L.I."/>
            <person name="Khokhlova E.V."/>
            <person name="Efimov B.A."/>
        </authorList>
    </citation>
    <scope>NUCLEOTIDE SEQUENCE [LARGE SCALE GENOMIC DNA]</scope>
    <source>
        <strain evidence="1">585-1</strain>
    </source>
</reference>
<evidence type="ECO:0000313" key="1">
    <source>
        <dbReference type="EMBL" id="KJF39499.1"/>
    </source>
</evidence>
<protein>
    <submittedName>
        <fullName evidence="1">Uncharacterized protein</fullName>
    </submittedName>
</protein>